<keyword evidence="9" id="KW-1185">Reference proteome</keyword>
<dbReference type="EMBL" id="MU001643">
    <property type="protein sequence ID" value="KAF2478839.1"/>
    <property type="molecule type" value="Genomic_DNA"/>
</dbReference>
<dbReference type="GO" id="GO:0016020">
    <property type="term" value="C:membrane"/>
    <property type="evidence" value="ECO:0007669"/>
    <property type="project" value="UniProtKB-SubCell"/>
</dbReference>
<evidence type="ECO:0000313" key="8">
    <source>
        <dbReference type="EMBL" id="KAF2478839.1"/>
    </source>
</evidence>
<keyword evidence="4" id="KW-1133">Transmembrane helix</keyword>
<evidence type="ECO:0008006" key="10">
    <source>
        <dbReference type="Google" id="ProtNLM"/>
    </source>
</evidence>
<gene>
    <name evidence="8" type="ORF">BDY17DRAFT_258259</name>
</gene>
<sequence>MKAPHMEPPRYMHHFDTYGLVKRLKEGGWDEDQAITVMKAMRVILGDQQDLAKEALVSKSQLENEAYLFKAACAELKTEVTTRRKSEQEKMRTERAQLQHEVDIISQRLGQESTNMKEELKGLFDDRKMAVRNEQRDMESKIQQLGYQITVNLQSDAKSDIEGVRWIMTRRVILTLAFVVLMIVGSLKAAANAEEQAKRAAAKPAMMSGGTQTDMGEGGRVFEGGGEVVIKEGDHAGYVSLG</sequence>
<dbReference type="Proteomes" id="UP000799767">
    <property type="component" value="Unassembled WGS sequence"/>
</dbReference>
<comment type="subcellular location">
    <subcellularLocation>
        <location evidence="2">Membrane</location>
    </subcellularLocation>
    <subcellularLocation>
        <location evidence="1">Mitochondrion</location>
    </subcellularLocation>
</comment>
<dbReference type="PANTHER" id="PTHR14360:SF12">
    <property type="entry name" value="MOZ PROTEIN REPRESENTS A CHROMATIN-ASSOCIATED ACETYLTRANSFERASE"/>
    <property type="match status" value="1"/>
</dbReference>
<evidence type="ECO:0000256" key="4">
    <source>
        <dbReference type="ARBA" id="ARBA00022989"/>
    </source>
</evidence>
<evidence type="ECO:0000256" key="5">
    <source>
        <dbReference type="ARBA" id="ARBA00023054"/>
    </source>
</evidence>
<dbReference type="Pfam" id="PF07798">
    <property type="entry name" value="CCDC90-like"/>
    <property type="match status" value="1"/>
</dbReference>
<dbReference type="GO" id="GO:0005739">
    <property type="term" value="C:mitochondrion"/>
    <property type="evidence" value="ECO:0007669"/>
    <property type="project" value="UniProtKB-SubCell"/>
</dbReference>
<dbReference type="Gene3D" id="1.20.5.340">
    <property type="match status" value="1"/>
</dbReference>
<organism evidence="8 9">
    <name type="scientific">Neohortaea acidophila</name>
    <dbReference type="NCBI Taxonomy" id="245834"/>
    <lineage>
        <taxon>Eukaryota</taxon>
        <taxon>Fungi</taxon>
        <taxon>Dikarya</taxon>
        <taxon>Ascomycota</taxon>
        <taxon>Pezizomycotina</taxon>
        <taxon>Dothideomycetes</taxon>
        <taxon>Dothideomycetidae</taxon>
        <taxon>Mycosphaerellales</taxon>
        <taxon>Teratosphaeriaceae</taxon>
        <taxon>Neohortaea</taxon>
    </lineage>
</organism>
<proteinExistence type="predicted"/>
<dbReference type="PANTHER" id="PTHR14360">
    <property type="entry name" value="PROTEIN FMP32, MITOCHONDRIAL"/>
    <property type="match status" value="1"/>
</dbReference>
<keyword evidence="6" id="KW-0496">Mitochondrion</keyword>
<keyword evidence="5" id="KW-0175">Coiled coil</keyword>
<name>A0A6A6PFT3_9PEZI</name>
<dbReference type="RefSeq" id="XP_033585409.1">
    <property type="nucleotide sequence ID" value="XM_033731757.1"/>
</dbReference>
<dbReference type="GeneID" id="54472759"/>
<evidence type="ECO:0000313" key="9">
    <source>
        <dbReference type="Proteomes" id="UP000799767"/>
    </source>
</evidence>
<keyword evidence="7" id="KW-0472">Membrane</keyword>
<evidence type="ECO:0000256" key="3">
    <source>
        <dbReference type="ARBA" id="ARBA00022692"/>
    </source>
</evidence>
<dbReference type="OrthoDB" id="5424147at2759"/>
<accession>A0A6A6PFT3</accession>
<dbReference type="AlphaFoldDB" id="A0A6A6PFT3"/>
<evidence type="ECO:0000256" key="6">
    <source>
        <dbReference type="ARBA" id="ARBA00023128"/>
    </source>
</evidence>
<reference evidence="8" key="1">
    <citation type="journal article" date="2020" name="Stud. Mycol.">
        <title>101 Dothideomycetes genomes: a test case for predicting lifestyles and emergence of pathogens.</title>
        <authorList>
            <person name="Haridas S."/>
            <person name="Albert R."/>
            <person name="Binder M."/>
            <person name="Bloem J."/>
            <person name="Labutti K."/>
            <person name="Salamov A."/>
            <person name="Andreopoulos B."/>
            <person name="Baker S."/>
            <person name="Barry K."/>
            <person name="Bills G."/>
            <person name="Bluhm B."/>
            <person name="Cannon C."/>
            <person name="Castanera R."/>
            <person name="Culley D."/>
            <person name="Daum C."/>
            <person name="Ezra D."/>
            <person name="Gonzalez J."/>
            <person name="Henrissat B."/>
            <person name="Kuo A."/>
            <person name="Liang C."/>
            <person name="Lipzen A."/>
            <person name="Lutzoni F."/>
            <person name="Magnuson J."/>
            <person name="Mondo S."/>
            <person name="Nolan M."/>
            <person name="Ohm R."/>
            <person name="Pangilinan J."/>
            <person name="Park H.-J."/>
            <person name="Ramirez L."/>
            <person name="Alfaro M."/>
            <person name="Sun H."/>
            <person name="Tritt A."/>
            <person name="Yoshinaga Y."/>
            <person name="Zwiers L.-H."/>
            <person name="Turgeon B."/>
            <person name="Goodwin S."/>
            <person name="Spatafora J."/>
            <person name="Crous P."/>
            <person name="Grigoriev I."/>
        </authorList>
    </citation>
    <scope>NUCLEOTIDE SEQUENCE</scope>
    <source>
        <strain evidence="8">CBS 113389</strain>
    </source>
</reference>
<dbReference type="InterPro" id="IPR024461">
    <property type="entry name" value="CCDC90-like"/>
</dbReference>
<evidence type="ECO:0000256" key="2">
    <source>
        <dbReference type="ARBA" id="ARBA00004370"/>
    </source>
</evidence>
<evidence type="ECO:0000256" key="1">
    <source>
        <dbReference type="ARBA" id="ARBA00004173"/>
    </source>
</evidence>
<keyword evidence="3" id="KW-0812">Transmembrane</keyword>
<protein>
    <recommendedName>
        <fullName evidence="10">DUF1640-domain-containing protein</fullName>
    </recommendedName>
</protein>
<evidence type="ECO:0000256" key="7">
    <source>
        <dbReference type="ARBA" id="ARBA00023136"/>
    </source>
</evidence>